<feature type="region of interest" description="Disordered" evidence="1">
    <location>
        <begin position="507"/>
        <end position="556"/>
    </location>
</feature>
<feature type="compositionally biased region" description="Basic and acidic residues" evidence="1">
    <location>
        <begin position="527"/>
        <end position="540"/>
    </location>
</feature>
<evidence type="ECO:0000313" key="4">
    <source>
        <dbReference type="Proteomes" id="UP000005239"/>
    </source>
</evidence>
<feature type="compositionally biased region" description="Basic and acidic residues" evidence="1">
    <location>
        <begin position="86"/>
        <end position="101"/>
    </location>
</feature>
<dbReference type="PANTHER" id="PTHR28532">
    <property type="entry name" value="GEO13458P1"/>
    <property type="match status" value="1"/>
</dbReference>
<dbReference type="AlphaFoldDB" id="A0A2A6B2P2"/>
<reference evidence="4" key="1">
    <citation type="journal article" date="2008" name="Nat. Genet.">
        <title>The Pristionchus pacificus genome provides a unique perspective on nematode lifestyle and parasitism.</title>
        <authorList>
            <person name="Dieterich C."/>
            <person name="Clifton S.W."/>
            <person name="Schuster L.N."/>
            <person name="Chinwalla A."/>
            <person name="Delehaunty K."/>
            <person name="Dinkelacker I."/>
            <person name="Fulton L."/>
            <person name="Fulton R."/>
            <person name="Godfrey J."/>
            <person name="Minx P."/>
            <person name="Mitreva M."/>
            <person name="Roeseler W."/>
            <person name="Tian H."/>
            <person name="Witte H."/>
            <person name="Yang S.P."/>
            <person name="Wilson R.K."/>
            <person name="Sommer R.J."/>
        </authorList>
    </citation>
    <scope>NUCLEOTIDE SEQUENCE [LARGE SCALE GENOMIC DNA]</scope>
    <source>
        <strain evidence="4">PS312</strain>
    </source>
</reference>
<evidence type="ECO:0000256" key="2">
    <source>
        <dbReference type="SAM" id="Phobius"/>
    </source>
</evidence>
<evidence type="ECO:0000313" key="3">
    <source>
        <dbReference type="EnsemblMetazoa" id="PPA23542.1"/>
    </source>
</evidence>
<protein>
    <submittedName>
        <fullName evidence="3">Uncharacterized protein</fullName>
    </submittedName>
</protein>
<keyword evidence="2" id="KW-1133">Transmembrane helix</keyword>
<gene>
    <name evidence="3" type="primary">WBGene00113096</name>
</gene>
<organism evidence="3 4">
    <name type="scientific">Pristionchus pacificus</name>
    <name type="common">Parasitic nematode worm</name>
    <dbReference type="NCBI Taxonomy" id="54126"/>
    <lineage>
        <taxon>Eukaryota</taxon>
        <taxon>Metazoa</taxon>
        <taxon>Ecdysozoa</taxon>
        <taxon>Nematoda</taxon>
        <taxon>Chromadorea</taxon>
        <taxon>Rhabditida</taxon>
        <taxon>Rhabditina</taxon>
        <taxon>Diplogasteromorpha</taxon>
        <taxon>Diplogasteroidea</taxon>
        <taxon>Neodiplogasteridae</taxon>
        <taxon>Pristionchus</taxon>
    </lineage>
</organism>
<name>A0A2A6B2P2_PRIPA</name>
<keyword evidence="2" id="KW-0472">Membrane</keyword>
<keyword evidence="4" id="KW-1185">Reference proteome</keyword>
<keyword evidence="2" id="KW-0812">Transmembrane</keyword>
<accession>A0A2A6B2P2</accession>
<dbReference type="PANTHER" id="PTHR28532:SF1">
    <property type="entry name" value="ORAL CANCER OVEREXPRESSED 1"/>
    <property type="match status" value="1"/>
</dbReference>
<dbReference type="Proteomes" id="UP000005239">
    <property type="component" value="Unassembled WGS sequence"/>
</dbReference>
<accession>A0A8R1YF50</accession>
<proteinExistence type="predicted"/>
<dbReference type="EnsemblMetazoa" id="PPA23542.1">
    <property type="protein sequence ID" value="PPA23542.1"/>
    <property type="gene ID" value="WBGene00113096"/>
</dbReference>
<feature type="region of interest" description="Disordered" evidence="1">
    <location>
        <begin position="53"/>
        <end position="105"/>
    </location>
</feature>
<sequence>VSGEWILHTPSSPVFVFAYFLHFLQMKLFALFLLAGVLVAAYAHDQYSGEQEYASTSGEAETYDENDQSAGDASVCGESSSESGEGDIRAAAEGEGEHQAEAEAVEPAGEHAEIAPTDPEHWTAGLTWMHLYLFLEHVLLKISVKYSLYLVFDGHHQHHDGGTFVNHHHHHGLARPCNRRRHVHRFFTTKWLKCDCCGPAKKGFAVGFAKGQHAGYHHGFHHGKHLGARIGLYKGRKIGYHHGLFDGKRRGYAVGVEHGVRRGHHHGVILGKRIGLHHGLKKGWVAGKRTGLVHGFVAGVRKLKIIKYFRPTVNAQERLPISRDVATDIATDTLIISSTITNSDIIIRDLLLFDYRRINIYTNSIAPNRDCTTLVTLISQSTHIERQQFSSEKGWWNDDRREEKARANKFAEISVPITRDPMPSTTKGARMQYRSSKMDIVDYSDEELSFDPPLQISRVRRHAICNDGTSKLELGKRGRGKSDVDKLAESLRSSNVHDSSQYVQAVFQRKSRTVSEDSAFNESDTTDGERTRKNSEKEQTESTPNFFHPAKKLRTD</sequence>
<dbReference type="InterPro" id="IPR052436">
    <property type="entry name" value="LTO1_adapter"/>
</dbReference>
<evidence type="ECO:0000256" key="1">
    <source>
        <dbReference type="SAM" id="MobiDB-lite"/>
    </source>
</evidence>
<feature type="transmembrane region" description="Helical" evidence="2">
    <location>
        <begin position="20"/>
        <end position="43"/>
    </location>
</feature>
<reference evidence="3" key="2">
    <citation type="submission" date="2022-06" db="UniProtKB">
        <authorList>
            <consortium name="EnsemblMetazoa"/>
        </authorList>
    </citation>
    <scope>IDENTIFICATION</scope>
    <source>
        <strain evidence="3">PS312</strain>
    </source>
</reference>